<gene>
    <name evidence="2" type="primary">LOC104763197</name>
</gene>
<name>A0ABM0XEW1_CAMSA</name>
<evidence type="ECO:0000313" key="2">
    <source>
        <dbReference type="RefSeq" id="XP_010484909.1"/>
    </source>
</evidence>
<proteinExistence type="predicted"/>
<organism evidence="1 2">
    <name type="scientific">Camelina sativa</name>
    <name type="common">False flax</name>
    <name type="synonym">Myagrum sativum</name>
    <dbReference type="NCBI Taxonomy" id="90675"/>
    <lineage>
        <taxon>Eukaryota</taxon>
        <taxon>Viridiplantae</taxon>
        <taxon>Streptophyta</taxon>
        <taxon>Embryophyta</taxon>
        <taxon>Tracheophyta</taxon>
        <taxon>Spermatophyta</taxon>
        <taxon>Magnoliopsida</taxon>
        <taxon>eudicotyledons</taxon>
        <taxon>Gunneridae</taxon>
        <taxon>Pentapetalae</taxon>
        <taxon>rosids</taxon>
        <taxon>malvids</taxon>
        <taxon>Brassicales</taxon>
        <taxon>Brassicaceae</taxon>
        <taxon>Camelineae</taxon>
        <taxon>Camelina</taxon>
    </lineage>
</organism>
<reference evidence="1" key="1">
    <citation type="journal article" date="2014" name="Nat. Commun.">
        <title>The emerging biofuel crop Camelina sativa retains a highly undifferentiated hexaploid genome structure.</title>
        <authorList>
            <person name="Kagale S."/>
            <person name="Koh C."/>
            <person name="Nixon J."/>
            <person name="Bollina V."/>
            <person name="Clarke W.E."/>
            <person name="Tuteja R."/>
            <person name="Spillane C."/>
            <person name="Robinson S.J."/>
            <person name="Links M.G."/>
            <person name="Clarke C."/>
            <person name="Higgins E.E."/>
            <person name="Huebert T."/>
            <person name="Sharpe A.G."/>
            <person name="Parkin I.A."/>
        </authorList>
    </citation>
    <scope>NUCLEOTIDE SEQUENCE [LARGE SCALE GENOMIC DNA]</scope>
    <source>
        <strain evidence="1">cv. DH55</strain>
    </source>
</reference>
<dbReference type="Proteomes" id="UP000694864">
    <property type="component" value="Chromosome 3"/>
</dbReference>
<protein>
    <submittedName>
        <fullName evidence="2">Uncharacterized protein LOC104763197</fullName>
    </submittedName>
</protein>
<evidence type="ECO:0000313" key="1">
    <source>
        <dbReference type="Proteomes" id="UP000694864"/>
    </source>
</evidence>
<sequence length="117" mass="13445">MADHNTPPFEVAKLEHYIKYQPEGEDFVVDAEVKVLRKGSPPLEMFFSSSLDDFVLDDEDCPEKELLYELFFDDAGIDASEAQFLLNDLILYVCKMTQPLDVEFTGVFKLMVEVRVN</sequence>
<reference evidence="2" key="2">
    <citation type="submission" date="2025-08" db="UniProtKB">
        <authorList>
            <consortium name="RefSeq"/>
        </authorList>
    </citation>
    <scope>IDENTIFICATION</scope>
    <source>
        <tissue evidence="2">Leaf</tissue>
    </source>
</reference>
<keyword evidence="1" id="KW-1185">Reference proteome</keyword>
<dbReference type="RefSeq" id="XP_010484909.1">
    <property type="nucleotide sequence ID" value="XM_010486607.2"/>
</dbReference>
<accession>A0ABM0XEW1</accession>
<dbReference type="GeneID" id="104763197"/>